<accession>A0A8A1LSG0</accession>
<name>A0A8A1LSG0_AJEC8</name>
<dbReference type="Proteomes" id="UP000663419">
    <property type="component" value="Chromosome 4"/>
</dbReference>
<dbReference type="AlphaFoldDB" id="A0A8A1LSG0"/>
<reference evidence="1" key="1">
    <citation type="submission" date="2021-01" db="EMBL/GenBank/DDBJ databases">
        <title>Chromosome-level genome assembly of a human fungal pathogen reveals clustering of transcriptionally co-regulated genes.</title>
        <authorList>
            <person name="Voorhies M."/>
            <person name="Cohen S."/>
            <person name="Shea T.P."/>
            <person name="Petrus S."/>
            <person name="Munoz J.F."/>
            <person name="Poplawski S."/>
            <person name="Goldman W.E."/>
            <person name="Michael T."/>
            <person name="Cuomo C.A."/>
            <person name="Sil A."/>
            <person name="Beyhan S."/>
        </authorList>
    </citation>
    <scope>NUCLEOTIDE SEQUENCE</scope>
    <source>
        <strain evidence="1">H88</strain>
    </source>
</reference>
<evidence type="ECO:0000313" key="2">
    <source>
        <dbReference type="Proteomes" id="UP000663419"/>
    </source>
</evidence>
<dbReference type="VEuPathDB" id="FungiDB:I7I53_02644"/>
<evidence type="ECO:0000313" key="1">
    <source>
        <dbReference type="EMBL" id="QSS54927.1"/>
    </source>
</evidence>
<dbReference type="EMBL" id="CP069105">
    <property type="protein sequence ID" value="QSS54927.1"/>
    <property type="molecule type" value="Genomic_DNA"/>
</dbReference>
<gene>
    <name evidence="1" type="ORF">I7I53_02644</name>
</gene>
<sequence length="88" mass="9848">MLQWLKNRSSNHPSWEWQSRAGKESWISTGRKSNGIAGGVCIEERDETLLPIALAASTSTSSLSALRPCSNHGKFSRCGRYVWKLKLK</sequence>
<organism evidence="1 2">
    <name type="scientific">Ajellomyces capsulatus (strain H88)</name>
    <name type="common">Darling's disease fungus</name>
    <name type="synonym">Histoplasma capsulatum</name>
    <dbReference type="NCBI Taxonomy" id="544711"/>
    <lineage>
        <taxon>Eukaryota</taxon>
        <taxon>Fungi</taxon>
        <taxon>Dikarya</taxon>
        <taxon>Ascomycota</taxon>
        <taxon>Pezizomycotina</taxon>
        <taxon>Eurotiomycetes</taxon>
        <taxon>Eurotiomycetidae</taxon>
        <taxon>Onygenales</taxon>
        <taxon>Ajellomycetaceae</taxon>
        <taxon>Histoplasma</taxon>
    </lineage>
</organism>
<protein>
    <submittedName>
        <fullName evidence="1">Uncharacterized protein</fullName>
    </submittedName>
</protein>
<proteinExistence type="predicted"/>